<evidence type="ECO:0000256" key="2">
    <source>
        <dbReference type="ARBA" id="ARBA00005722"/>
    </source>
</evidence>
<protein>
    <submittedName>
        <fullName evidence="6">MltA-interacting protein MipA</fullName>
    </submittedName>
</protein>
<proteinExistence type="inferred from homology"/>
<evidence type="ECO:0000256" key="3">
    <source>
        <dbReference type="ARBA" id="ARBA00022729"/>
    </source>
</evidence>
<comment type="caution">
    <text evidence="6">The sequence shown here is derived from an EMBL/GenBank/DDBJ whole genome shotgun (WGS) entry which is preliminary data.</text>
</comment>
<evidence type="ECO:0000256" key="1">
    <source>
        <dbReference type="ARBA" id="ARBA00004442"/>
    </source>
</evidence>
<evidence type="ECO:0000313" key="7">
    <source>
        <dbReference type="Proteomes" id="UP000239181"/>
    </source>
</evidence>
<evidence type="ECO:0000256" key="5">
    <source>
        <dbReference type="ARBA" id="ARBA00023237"/>
    </source>
</evidence>
<dbReference type="Proteomes" id="UP000239181">
    <property type="component" value="Unassembled WGS sequence"/>
</dbReference>
<dbReference type="Pfam" id="PF06629">
    <property type="entry name" value="MipA"/>
    <property type="match status" value="1"/>
</dbReference>
<accession>A0A2S9IF55</accession>
<organism evidence="6 7">
    <name type="scientific">Pantoea coffeiphila</name>
    <dbReference type="NCBI Taxonomy" id="1465635"/>
    <lineage>
        <taxon>Bacteria</taxon>
        <taxon>Pseudomonadati</taxon>
        <taxon>Pseudomonadota</taxon>
        <taxon>Gammaproteobacteria</taxon>
        <taxon>Enterobacterales</taxon>
        <taxon>Erwiniaceae</taxon>
        <taxon>Pantoea</taxon>
    </lineage>
</organism>
<sequence>MVTLPTCQAADLSLGLAAAGFIVPYKDTPAKVVPLPAVGYEDGTLFWQGGRGGFHIVENSSHRLDFYLGIDPRHFHPEDSTDWQIRQLNKRRIGVASGLAYTLTTRAGSFSTSLERDVINHSDGMSAEAAWSYTLRRDRWSLIPAAGIRWDNGAQNRYYYGISAEESARSHLAEWRPGDAFTPWLGLSLLYAPGDRLLTYISAQYERLPDEVRHSPMNDRDSAAIITAGFSYRFL</sequence>
<name>A0A2S9IF55_9GAMM</name>
<dbReference type="PANTHER" id="PTHR38776:SF1">
    <property type="entry name" value="MLTA-INTERACTING PROTEIN-RELATED"/>
    <property type="match status" value="1"/>
</dbReference>
<reference evidence="6 7" key="1">
    <citation type="submission" date="2017-10" db="EMBL/GenBank/DDBJ databases">
        <title>Draft genome of two endophytic bacteria isolated from 'guarana' Paullinia cupana (Mart.) Ducke.</title>
        <authorList>
            <person name="Siqueira K.A."/>
            <person name="Liotti R.G."/>
            <person name="Mendes T.A."/>
            <person name="Soares M.A."/>
        </authorList>
    </citation>
    <scope>NUCLEOTIDE SEQUENCE [LARGE SCALE GENOMIC DNA]</scope>
    <source>
        <strain evidence="6 7">342</strain>
    </source>
</reference>
<comment type="similarity">
    <text evidence="2">Belongs to the MipA/OmpV family.</text>
</comment>
<dbReference type="GO" id="GO:0009252">
    <property type="term" value="P:peptidoglycan biosynthetic process"/>
    <property type="evidence" value="ECO:0007669"/>
    <property type="project" value="TreeGrafter"/>
</dbReference>
<gene>
    <name evidence="6" type="ORF">CQW29_06325</name>
</gene>
<dbReference type="PANTHER" id="PTHR38776">
    <property type="entry name" value="MLTA-INTERACTING PROTEIN-RELATED"/>
    <property type="match status" value="1"/>
</dbReference>
<evidence type="ECO:0000256" key="4">
    <source>
        <dbReference type="ARBA" id="ARBA00023136"/>
    </source>
</evidence>
<keyword evidence="4" id="KW-0472">Membrane</keyword>
<dbReference type="EMBL" id="PDET01000003">
    <property type="protein sequence ID" value="PRD16421.1"/>
    <property type="molecule type" value="Genomic_DNA"/>
</dbReference>
<dbReference type="AlphaFoldDB" id="A0A2S9IF55"/>
<keyword evidence="5" id="KW-0998">Cell outer membrane</keyword>
<evidence type="ECO:0000313" key="6">
    <source>
        <dbReference type="EMBL" id="PRD16421.1"/>
    </source>
</evidence>
<comment type="subcellular location">
    <subcellularLocation>
        <location evidence="1">Cell outer membrane</location>
    </subcellularLocation>
</comment>
<keyword evidence="7" id="KW-1185">Reference proteome</keyword>
<dbReference type="GO" id="GO:0009279">
    <property type="term" value="C:cell outer membrane"/>
    <property type="evidence" value="ECO:0007669"/>
    <property type="project" value="UniProtKB-SubCell"/>
</dbReference>
<dbReference type="InterPro" id="IPR010583">
    <property type="entry name" value="MipA"/>
</dbReference>
<keyword evidence="3" id="KW-0732">Signal</keyword>